<dbReference type="RefSeq" id="WP_408624999.1">
    <property type="nucleotide sequence ID" value="NZ_JBEQCT010000010.1"/>
</dbReference>
<keyword evidence="4" id="KW-1185">Reference proteome</keyword>
<evidence type="ECO:0000313" key="4">
    <source>
        <dbReference type="Proteomes" id="UP001629953"/>
    </source>
</evidence>
<keyword evidence="1" id="KW-1133">Transmembrane helix</keyword>
<accession>A0ABW9GC65</accession>
<dbReference type="NCBIfam" id="TIGR02099">
    <property type="entry name" value="YhdP family protein"/>
    <property type="match status" value="1"/>
</dbReference>
<comment type="caution">
    <text evidence="3">The sequence shown here is derived from an EMBL/GenBank/DDBJ whole genome shotgun (WGS) entry which is preliminary data.</text>
</comment>
<proteinExistence type="predicted"/>
<organism evidence="3 4">
    <name type="scientific">Celerinatantimonas yamalensis</name>
    <dbReference type="NCBI Taxonomy" id="559956"/>
    <lineage>
        <taxon>Bacteria</taxon>
        <taxon>Pseudomonadati</taxon>
        <taxon>Pseudomonadota</taxon>
        <taxon>Gammaproteobacteria</taxon>
        <taxon>Celerinatantimonadaceae</taxon>
        <taxon>Celerinatantimonas</taxon>
    </lineage>
</organism>
<dbReference type="EMBL" id="JBEQCT010000010">
    <property type="protein sequence ID" value="MFM2486698.1"/>
    <property type="molecule type" value="Genomic_DNA"/>
</dbReference>
<evidence type="ECO:0000256" key="1">
    <source>
        <dbReference type="SAM" id="Phobius"/>
    </source>
</evidence>
<gene>
    <name evidence="3" type="ORF">ABUE30_16830</name>
</gene>
<protein>
    <submittedName>
        <fullName evidence="3">YhdP family protein</fullName>
    </submittedName>
</protein>
<keyword evidence="1" id="KW-0472">Membrane</keyword>
<feature type="transmembrane region" description="Helical" evidence="1">
    <location>
        <begin position="12"/>
        <end position="34"/>
    </location>
</feature>
<keyword evidence="1" id="KW-0812">Transmembrane</keyword>
<evidence type="ECO:0000259" key="2">
    <source>
        <dbReference type="Pfam" id="PF13116"/>
    </source>
</evidence>
<reference evidence="3 4" key="1">
    <citation type="journal article" date="2013" name="Int. J. Syst. Evol. Microbiol.">
        <title>Celerinatantimonas yamalensis sp. nov., a cold-adapted diazotrophic bacterium from a cold permafrost brine.</title>
        <authorList>
            <person name="Shcherbakova V."/>
            <person name="Chuvilskaya N."/>
            <person name="Rivkina E."/>
            <person name="Demidov N."/>
            <person name="Uchaeva V."/>
            <person name="Suetin S."/>
            <person name="Suzina N."/>
            <person name="Gilichinsky D."/>
        </authorList>
    </citation>
    <scope>NUCLEOTIDE SEQUENCE [LARGE SCALE GENOMIC DNA]</scope>
    <source>
        <strain evidence="3 4">C7</strain>
    </source>
</reference>
<name>A0ABW9GC65_9GAMM</name>
<sequence>MALILRRLLHHCWLTFAGIIICAAILLSIARGLFAYANNFRGDMLQWLTGYSTKELQIGQLSASIYHFRPVLVFKNMRFHPANEKRYQLKSRSVILDFNMLASLQTRQVVFRNIRLQGVQLSLPWVNDYSDVSSDSVDLKAAKVFADLFLRRLDNFQIQDAKLSLFVANQPPHILNIQSMRWRNHDGLHQGEGSAYLPHLGQPNSTVHFAVQLNDDHHSDSLLNIPGRFYASGRHLQLARIGELFQSKALTHLNTDLNFNIWGSFGGDKPLLWQWQWLPSSLHWESAQDRSAHQINIDGGQLALRRRGANYQVDSDKLLVNTDGVSWGPLQLQGILSEKQEHWYLNQISLAPLAPLFSLFSNRDDLLIPKVASGQLRDIQLGYQWAQGSLSYQAQLDNFSMTHSGVWPGVTNLAGHVSGDDTQLNYQLQINQGKLVLQPLFDSSWPVTALRAKGSLNWSATEHALNVDELTLDSPWVKAQSRGRLSWQAGHRLPWLSISSKLDLLDAKQAHHFYPSPLMPKIVADYLQKAIQGGQAQDAKMLWYGDLAKFPYREPDGIFQAFMPLRQATFKFQPDWPALKHLDIDLLFQNESLHMESKQSTLADVPIQHVNAAIETLRPTGDVAIHALLDNVSLVKVHQLLEKSPVPALAASMKALPMSAGGLSGRLFLKIPLNGQPVEVAGDAKFNRAKMSVASLAMNLANLNGQLNFQDAQLRAHGLNATWDGQPLSIDLNGDSQPSHYQIGLGLQGRWDISALQRRLSNPHWLAPASGQLNWQGDVNVSLGYDDGFNYNAKFHSGLTHLTLALPKPLTKSTQQWPATLYVSGNERSGGGIVSVKNKIYSRFRFDNTPFHLNALRLNVGNMQTLPQLSQQLPSAGSILDINVDQAPLEPWLGYVLPLLSGSTQRDKTDKSLPSAAAALFPPFVGMQLQAKQVNAFAQPVQQVKLIYQQSNAFWQLQSKQLNGQLVLPVQPSLTHPWQLNIQQADLPQLNLSALTQFGSSVTPVQSDGSLLATPVPVSINCQSCQFGRYHIGTLKLWLPFANGQMKDGQLSLRGAGKMKLDAKLNWLATPSGMRSFVQGTFATQDSGKYIESLGFTKELEQAPLKGSFDLNWLGLPYHPEYATLNGKGQWSAGEGVLTDVSDKGTRLFTLASLDTLRRRLKLDFRDIFDKGLYFNSAKASMNVTNGVVKNSNFYMDAVPGVIHGKGQVDLNSGLIHYRMSFSPKIASSLPVLAAFAVTPITGAAVLALSKLFEPMIEVITQVDFDITGNVDHPKLIEVKREHGKVKLQPKQLDKQR</sequence>
<dbReference type="PANTHER" id="PTHR38690:SF1">
    <property type="entry name" value="PROTEASE"/>
    <property type="match status" value="1"/>
</dbReference>
<evidence type="ECO:0000313" key="3">
    <source>
        <dbReference type="EMBL" id="MFM2486698.1"/>
    </source>
</evidence>
<dbReference type="Pfam" id="PF13116">
    <property type="entry name" value="YhdP"/>
    <property type="match status" value="1"/>
</dbReference>
<dbReference type="InterPro" id="IPR025263">
    <property type="entry name" value="YhdP_central"/>
</dbReference>
<dbReference type="InterPro" id="IPR011836">
    <property type="entry name" value="YhdP"/>
</dbReference>
<dbReference type="PANTHER" id="PTHR38690">
    <property type="entry name" value="PROTEASE-RELATED"/>
    <property type="match status" value="1"/>
</dbReference>
<dbReference type="Proteomes" id="UP001629953">
    <property type="component" value="Unassembled WGS sequence"/>
</dbReference>
<feature type="domain" description="YhdP central" evidence="2">
    <location>
        <begin position="1"/>
        <end position="1275"/>
    </location>
</feature>